<protein>
    <submittedName>
        <fullName evidence="3">Porin</fullName>
    </submittedName>
</protein>
<dbReference type="Proteomes" id="UP000238949">
    <property type="component" value="Unassembled WGS sequence"/>
</dbReference>
<sequence>MKNNKFACKPLAVALLALSSASANAAITIYDDAEVATVSVDASFNTFYTTTSVDNGPNGDRDQSRVKSGFLPNWLGMNFSKQIGDMKVGGRSSFWVTINDSNSGVTSTGIDVRQFYATLDADWGQLLIGKDFTLFNRSNVFLDEVLLGYGNVNDTLGLVDGQGVSFGNLGSGYTYPFPASQIRYTSPSFGGGFKVAVAAVDPSPVNGDADREESAPRFEGEVTYSGTFDDASVTAWVGFLSQTSESDMGDVDSNGASYGVKVGFGGLSLHASGYSGEGIGILLGPTEAALGLAPITMYDPTTYNALDSEGYILQASYKMDANRFVLSYGENEIEDTDYIGHEGMQAAWFYGYNSNVTFAVEYSTSEFSGILGQEEAQTLAVGAIVNF</sequence>
<evidence type="ECO:0000313" key="4">
    <source>
        <dbReference type="Proteomes" id="UP000238949"/>
    </source>
</evidence>
<evidence type="ECO:0000259" key="2">
    <source>
        <dbReference type="Pfam" id="PF13609"/>
    </source>
</evidence>
<comment type="caution">
    <text evidence="3">The sequence shown here is derived from an EMBL/GenBank/DDBJ whole genome shotgun (WGS) entry which is preliminary data.</text>
</comment>
<gene>
    <name evidence="3" type="ORF">C6Y40_24280</name>
</gene>
<keyword evidence="4" id="KW-1185">Reference proteome</keyword>
<dbReference type="GO" id="GO:0015288">
    <property type="term" value="F:porin activity"/>
    <property type="evidence" value="ECO:0007669"/>
    <property type="project" value="InterPro"/>
</dbReference>
<evidence type="ECO:0000313" key="3">
    <source>
        <dbReference type="EMBL" id="PRO70979.1"/>
    </source>
</evidence>
<reference evidence="4" key="1">
    <citation type="journal article" date="2020" name="Int. J. Syst. Evol. Microbiol.">
        <title>Alteromonas alba sp. nov., a marine bacterium isolated from the seawater of the West Pacific Ocean.</title>
        <authorList>
            <person name="Sun C."/>
            <person name="Wu Y.-H."/>
            <person name="Xamxidin M."/>
            <person name="Cheng H."/>
            <person name="Xu X.-W."/>
        </authorList>
    </citation>
    <scope>NUCLEOTIDE SEQUENCE [LARGE SCALE GENOMIC DNA]</scope>
    <source>
        <strain evidence="4">190</strain>
    </source>
</reference>
<feature type="domain" description="Porin" evidence="2">
    <location>
        <begin position="12"/>
        <end position="368"/>
    </location>
</feature>
<dbReference type="GO" id="GO:0016020">
    <property type="term" value="C:membrane"/>
    <property type="evidence" value="ECO:0007669"/>
    <property type="project" value="InterPro"/>
</dbReference>
<feature type="chain" id="PRO_5015473791" evidence="1">
    <location>
        <begin position="26"/>
        <end position="387"/>
    </location>
</feature>
<dbReference type="SUPFAM" id="SSF56935">
    <property type="entry name" value="Porins"/>
    <property type="match status" value="1"/>
</dbReference>
<dbReference type="RefSeq" id="WP_105936963.1">
    <property type="nucleotide sequence ID" value="NZ_PVNP01000220.1"/>
</dbReference>
<proteinExistence type="predicted"/>
<accession>A0A2S9V3D8</accession>
<dbReference type="Pfam" id="PF13609">
    <property type="entry name" value="Porin_4"/>
    <property type="match status" value="1"/>
</dbReference>
<dbReference type="InterPro" id="IPR023614">
    <property type="entry name" value="Porin_dom_sf"/>
</dbReference>
<dbReference type="AlphaFoldDB" id="A0A2S9V3D8"/>
<dbReference type="InterPro" id="IPR033900">
    <property type="entry name" value="Gram_neg_porin_domain"/>
</dbReference>
<dbReference type="OrthoDB" id="8735103at2"/>
<evidence type="ECO:0000256" key="1">
    <source>
        <dbReference type="SAM" id="SignalP"/>
    </source>
</evidence>
<dbReference type="Gene3D" id="2.40.160.10">
    <property type="entry name" value="Porin"/>
    <property type="match status" value="1"/>
</dbReference>
<dbReference type="EMBL" id="PVNP01000220">
    <property type="protein sequence ID" value="PRO70979.1"/>
    <property type="molecule type" value="Genomic_DNA"/>
</dbReference>
<keyword evidence="1" id="KW-0732">Signal</keyword>
<name>A0A2S9V3D8_9ALTE</name>
<feature type="signal peptide" evidence="1">
    <location>
        <begin position="1"/>
        <end position="25"/>
    </location>
</feature>
<organism evidence="3 4">
    <name type="scientific">Alteromonas alba</name>
    <dbReference type="NCBI Taxonomy" id="2079529"/>
    <lineage>
        <taxon>Bacteria</taxon>
        <taxon>Pseudomonadati</taxon>
        <taxon>Pseudomonadota</taxon>
        <taxon>Gammaproteobacteria</taxon>
        <taxon>Alteromonadales</taxon>
        <taxon>Alteromonadaceae</taxon>
        <taxon>Alteromonas/Salinimonas group</taxon>
        <taxon>Alteromonas</taxon>
    </lineage>
</organism>